<dbReference type="GO" id="GO:0050660">
    <property type="term" value="F:flavin adenine dinucleotide binding"/>
    <property type="evidence" value="ECO:0007669"/>
    <property type="project" value="InterPro"/>
</dbReference>
<dbReference type="SUPFAM" id="SSF56176">
    <property type="entry name" value="FAD-binding/transporter-associated domain-like"/>
    <property type="match status" value="1"/>
</dbReference>
<comment type="caution">
    <text evidence="5">The sequence shown here is derived from an EMBL/GenBank/DDBJ whole genome shotgun (WGS) entry which is preliminary data.</text>
</comment>
<keyword evidence="6" id="KW-1185">Reference proteome</keyword>
<dbReference type="InterPro" id="IPR036318">
    <property type="entry name" value="FAD-bd_PCMH-like_sf"/>
</dbReference>
<accession>A0A9P4JK70</accession>
<comment type="similarity">
    <text evidence="1">Belongs to the oxygen-dependent FAD-linked oxidoreductase family.</text>
</comment>
<evidence type="ECO:0000256" key="2">
    <source>
        <dbReference type="ARBA" id="ARBA00022630"/>
    </source>
</evidence>
<sequence length="150" mass="16661">MPGASHVDESVLITYDNMVEIRTTTATDGTEVVAIEPGLHWGDVYTYTDQFNKTQVTGRFYPLGIGLALGVGFSFLSNAHGFATHNGYSFEIALADDRIVTASQTSNSDLYKAQKRGGNNFGIVARYNQRIFKAERLWEENQTEDWLGLT</sequence>
<keyword evidence="2" id="KW-0285">Flavoprotein</keyword>
<dbReference type="EMBL" id="ML994162">
    <property type="protein sequence ID" value="KAF2198207.1"/>
    <property type="molecule type" value="Genomic_DNA"/>
</dbReference>
<dbReference type="Proteomes" id="UP000799536">
    <property type="component" value="Unassembled WGS sequence"/>
</dbReference>
<evidence type="ECO:0000256" key="1">
    <source>
        <dbReference type="ARBA" id="ARBA00005466"/>
    </source>
</evidence>
<keyword evidence="3" id="KW-0274">FAD</keyword>
<organism evidence="5 6">
    <name type="scientific">Delitschia confertaspora ATCC 74209</name>
    <dbReference type="NCBI Taxonomy" id="1513339"/>
    <lineage>
        <taxon>Eukaryota</taxon>
        <taxon>Fungi</taxon>
        <taxon>Dikarya</taxon>
        <taxon>Ascomycota</taxon>
        <taxon>Pezizomycotina</taxon>
        <taxon>Dothideomycetes</taxon>
        <taxon>Pleosporomycetidae</taxon>
        <taxon>Pleosporales</taxon>
        <taxon>Delitschiaceae</taxon>
        <taxon>Delitschia</taxon>
    </lineage>
</organism>
<dbReference type="PANTHER" id="PTHR42973">
    <property type="entry name" value="BINDING OXIDOREDUCTASE, PUTATIVE (AFU_ORTHOLOGUE AFUA_1G17690)-RELATED"/>
    <property type="match status" value="1"/>
</dbReference>
<evidence type="ECO:0000256" key="4">
    <source>
        <dbReference type="ARBA" id="ARBA00023002"/>
    </source>
</evidence>
<keyword evidence="4" id="KW-0560">Oxidoreductase</keyword>
<evidence type="ECO:0000313" key="6">
    <source>
        <dbReference type="Proteomes" id="UP000799536"/>
    </source>
</evidence>
<reference evidence="5" key="1">
    <citation type="journal article" date="2020" name="Stud. Mycol.">
        <title>101 Dothideomycetes genomes: a test case for predicting lifestyles and emergence of pathogens.</title>
        <authorList>
            <person name="Haridas S."/>
            <person name="Albert R."/>
            <person name="Binder M."/>
            <person name="Bloem J."/>
            <person name="Labutti K."/>
            <person name="Salamov A."/>
            <person name="Andreopoulos B."/>
            <person name="Baker S."/>
            <person name="Barry K."/>
            <person name="Bills G."/>
            <person name="Bluhm B."/>
            <person name="Cannon C."/>
            <person name="Castanera R."/>
            <person name="Culley D."/>
            <person name="Daum C."/>
            <person name="Ezra D."/>
            <person name="Gonzalez J."/>
            <person name="Henrissat B."/>
            <person name="Kuo A."/>
            <person name="Liang C."/>
            <person name="Lipzen A."/>
            <person name="Lutzoni F."/>
            <person name="Magnuson J."/>
            <person name="Mondo S."/>
            <person name="Nolan M."/>
            <person name="Ohm R."/>
            <person name="Pangilinan J."/>
            <person name="Park H.-J."/>
            <person name="Ramirez L."/>
            <person name="Alfaro M."/>
            <person name="Sun H."/>
            <person name="Tritt A."/>
            <person name="Yoshinaga Y."/>
            <person name="Zwiers L.-H."/>
            <person name="Turgeon B."/>
            <person name="Goodwin S."/>
            <person name="Spatafora J."/>
            <person name="Crous P."/>
            <person name="Grigoriev I."/>
        </authorList>
    </citation>
    <scope>NUCLEOTIDE SEQUENCE</scope>
    <source>
        <strain evidence="5">ATCC 74209</strain>
    </source>
</reference>
<dbReference type="InterPro" id="IPR050416">
    <property type="entry name" value="FAD-linked_Oxidoreductase"/>
</dbReference>
<dbReference type="PANTHER" id="PTHR42973:SF13">
    <property type="entry name" value="FAD-BINDING PCMH-TYPE DOMAIN-CONTAINING PROTEIN"/>
    <property type="match status" value="1"/>
</dbReference>
<protein>
    <submittedName>
        <fullName evidence="5">FAD-binding domain-containing protein</fullName>
    </submittedName>
</protein>
<proteinExistence type="inferred from homology"/>
<dbReference type="Gene3D" id="3.30.465.10">
    <property type="match status" value="1"/>
</dbReference>
<dbReference type="AlphaFoldDB" id="A0A9P4JK70"/>
<evidence type="ECO:0000256" key="3">
    <source>
        <dbReference type="ARBA" id="ARBA00022827"/>
    </source>
</evidence>
<evidence type="ECO:0000313" key="5">
    <source>
        <dbReference type="EMBL" id="KAF2198207.1"/>
    </source>
</evidence>
<name>A0A9P4JK70_9PLEO</name>
<dbReference type="OrthoDB" id="2151789at2759"/>
<dbReference type="GO" id="GO:0016491">
    <property type="term" value="F:oxidoreductase activity"/>
    <property type="evidence" value="ECO:0007669"/>
    <property type="project" value="UniProtKB-KW"/>
</dbReference>
<dbReference type="InterPro" id="IPR016169">
    <property type="entry name" value="FAD-bd_PCMH_sub2"/>
</dbReference>
<gene>
    <name evidence="5" type="ORF">GQ43DRAFT_434484</name>
</gene>